<evidence type="ECO:0000313" key="1">
    <source>
        <dbReference type="EMBL" id="KAH7861206.1"/>
    </source>
</evidence>
<gene>
    <name evidence="1" type="ORF">Vadar_023076</name>
</gene>
<keyword evidence="2" id="KW-1185">Reference proteome</keyword>
<accession>A0ACB7Z5R6</accession>
<dbReference type="EMBL" id="CM037154">
    <property type="protein sequence ID" value="KAH7861206.1"/>
    <property type="molecule type" value="Genomic_DNA"/>
</dbReference>
<comment type="caution">
    <text evidence="1">The sequence shown here is derived from an EMBL/GenBank/DDBJ whole genome shotgun (WGS) entry which is preliminary data.</text>
</comment>
<organism evidence="1 2">
    <name type="scientific">Vaccinium darrowii</name>
    <dbReference type="NCBI Taxonomy" id="229202"/>
    <lineage>
        <taxon>Eukaryota</taxon>
        <taxon>Viridiplantae</taxon>
        <taxon>Streptophyta</taxon>
        <taxon>Embryophyta</taxon>
        <taxon>Tracheophyta</taxon>
        <taxon>Spermatophyta</taxon>
        <taxon>Magnoliopsida</taxon>
        <taxon>eudicotyledons</taxon>
        <taxon>Gunneridae</taxon>
        <taxon>Pentapetalae</taxon>
        <taxon>asterids</taxon>
        <taxon>Ericales</taxon>
        <taxon>Ericaceae</taxon>
        <taxon>Vaccinioideae</taxon>
        <taxon>Vaccinieae</taxon>
        <taxon>Vaccinium</taxon>
    </lineage>
</organism>
<name>A0ACB7Z5R6_9ERIC</name>
<dbReference type="Proteomes" id="UP000828048">
    <property type="component" value="Chromosome 4"/>
</dbReference>
<proteinExistence type="predicted"/>
<reference evidence="1 2" key="1">
    <citation type="journal article" date="2021" name="Hortic Res">
        <title>High-quality reference genome and annotation aids understanding of berry development for evergreen blueberry (Vaccinium darrowii).</title>
        <authorList>
            <person name="Yu J."/>
            <person name="Hulse-Kemp A.M."/>
            <person name="Babiker E."/>
            <person name="Staton M."/>
        </authorList>
    </citation>
    <scope>NUCLEOTIDE SEQUENCE [LARGE SCALE GENOMIC DNA]</scope>
    <source>
        <strain evidence="2">cv. NJ 8807/NJ 8810</strain>
        <tissue evidence="1">Young leaf</tissue>
    </source>
</reference>
<protein>
    <submittedName>
        <fullName evidence="1">Uncharacterized protein</fullName>
    </submittedName>
</protein>
<evidence type="ECO:0000313" key="2">
    <source>
        <dbReference type="Proteomes" id="UP000828048"/>
    </source>
</evidence>
<sequence>MIIPPGFLFRPTDELLVSYYLERKFMGLPLPCDLIIERDIYGTGDKAPWQIFTDEDPWEICKTNGKNGSKTEGTIYVLTTLIKASKNRVARTAGCGVWHAETALEKILNDHGSVIGYKRMLCFQITNEPGLMDRSASKGHWIMHEFSRCGGNTDESQVEYVLCRIKRHDSKFTKKSKRVKNLEAATSDHDVIVPKPAKRVRTEFVEEHKMVRDINAELDMEIMPFLEVAVQESSFTMSDDPNEFTVEEFLTLWEQEKQGSHSPRMSDESNDLIARELVALMEEEKQGSNQESEMFHAEEPSPVFSLSNDFFLEQQKKDMFNDMFQLDHEALWWLKNMSGQGIPMA</sequence>